<dbReference type="EMBL" id="UEGS01000001">
    <property type="protein sequence ID" value="SRX82413.1"/>
    <property type="molecule type" value="Genomic_DNA"/>
</dbReference>
<dbReference type="Proteomes" id="UP000252008">
    <property type="component" value="Unassembled WGS sequence"/>
</dbReference>
<feature type="signal peptide" evidence="1">
    <location>
        <begin position="1"/>
        <end position="27"/>
    </location>
</feature>
<reference evidence="3 4" key="1">
    <citation type="submission" date="2018-05" db="EMBL/GenBank/DDBJ databases">
        <authorList>
            <consortium name="IHU Genomes"/>
        </authorList>
    </citation>
    <scope>NUCLEOTIDE SEQUENCE [LARGE SCALE GENOMIC DNA]</scope>
    <source>
        <strain evidence="3 4">P7335</strain>
    </source>
</reference>
<accession>A0A375YMV8</accession>
<evidence type="ECO:0000313" key="2">
    <source>
        <dbReference type="EMBL" id="SRX80314.1"/>
    </source>
</evidence>
<feature type="chain" id="PRO_5044585878" evidence="1">
    <location>
        <begin position="28"/>
        <end position="100"/>
    </location>
</feature>
<name>A0A375YMV8_MYCPF</name>
<gene>
    <name evidence="2" type="ORF">MPP7335_02057</name>
    <name evidence="3" type="ORF">MPP7335_04173</name>
</gene>
<protein>
    <submittedName>
        <fullName evidence="3">Uncharacterized protein</fullName>
    </submittedName>
</protein>
<sequence length="100" mass="10463">MTKFSIAATTAAALSAAFLGLSAPALAAPSGTGDAQSTISQLESQGNRVIVQKLSDAPLKDANVVGVNRGPAIRGTVQDNFNDRLYQNTITGHIYYVKVR</sequence>
<proteinExistence type="predicted"/>
<evidence type="ECO:0000313" key="3">
    <source>
        <dbReference type="EMBL" id="SRX82413.1"/>
    </source>
</evidence>
<dbReference type="RefSeq" id="WP_083146949.1">
    <property type="nucleotide sequence ID" value="NZ_MVID01000073.1"/>
</dbReference>
<dbReference type="EMBL" id="UEGS01000001">
    <property type="protein sequence ID" value="SRX80314.1"/>
    <property type="molecule type" value="Genomic_DNA"/>
</dbReference>
<evidence type="ECO:0000313" key="4">
    <source>
        <dbReference type="Proteomes" id="UP000252008"/>
    </source>
</evidence>
<dbReference type="AlphaFoldDB" id="A0A375YMV8"/>
<evidence type="ECO:0000256" key="1">
    <source>
        <dbReference type="SAM" id="SignalP"/>
    </source>
</evidence>
<keyword evidence="1" id="KW-0732">Signal</keyword>
<keyword evidence="4" id="KW-1185">Reference proteome</keyword>
<organism evidence="3 4">
    <name type="scientific">Mycolicibacterium parafortuitum</name>
    <name type="common">Mycobacterium parafortuitum</name>
    <dbReference type="NCBI Taxonomy" id="39692"/>
    <lineage>
        <taxon>Bacteria</taxon>
        <taxon>Bacillati</taxon>
        <taxon>Actinomycetota</taxon>
        <taxon>Actinomycetes</taxon>
        <taxon>Mycobacteriales</taxon>
        <taxon>Mycobacteriaceae</taxon>
        <taxon>Mycolicibacterium</taxon>
    </lineage>
</organism>